<reference evidence="2 3" key="1">
    <citation type="submission" date="2024-09" db="EMBL/GenBank/DDBJ databases">
        <authorList>
            <person name="Salinas-Garcia M.A."/>
            <person name="Prieme A."/>
        </authorList>
    </citation>
    <scope>NUCLEOTIDE SEQUENCE [LARGE SCALE GENOMIC DNA]</scope>
    <source>
        <strain evidence="2 3">DSM 21081</strain>
    </source>
</reference>
<accession>A0ABV4UNP1</accession>
<dbReference type="EMBL" id="JBHDLJ010000009">
    <property type="protein sequence ID" value="MFB0835257.1"/>
    <property type="molecule type" value="Genomic_DNA"/>
</dbReference>
<evidence type="ECO:0000313" key="2">
    <source>
        <dbReference type="EMBL" id="MFB0835257.1"/>
    </source>
</evidence>
<keyword evidence="1" id="KW-1133">Transmembrane helix</keyword>
<sequence length="87" mass="9552">MYSDGQNKAYSGQGNFVGNFVAFAAMFILFIGAIYVLSFWTLENAWWPGIACLVLAALAFLIPQHVLGRSNSHQTERSAAVAVRAKR</sequence>
<keyword evidence="1" id="KW-0812">Transmembrane</keyword>
<protein>
    <submittedName>
        <fullName evidence="2">Uncharacterized protein</fullName>
    </submittedName>
</protein>
<proteinExistence type="predicted"/>
<dbReference type="RefSeq" id="WP_373972434.1">
    <property type="nucleotide sequence ID" value="NZ_JBHDLJ010000009.1"/>
</dbReference>
<keyword evidence="3" id="KW-1185">Reference proteome</keyword>
<feature type="transmembrane region" description="Helical" evidence="1">
    <location>
        <begin position="46"/>
        <end position="67"/>
    </location>
</feature>
<organism evidence="2 3">
    <name type="scientific">Arthrobacter halodurans</name>
    <dbReference type="NCBI Taxonomy" id="516699"/>
    <lineage>
        <taxon>Bacteria</taxon>
        <taxon>Bacillati</taxon>
        <taxon>Actinomycetota</taxon>
        <taxon>Actinomycetes</taxon>
        <taxon>Micrococcales</taxon>
        <taxon>Micrococcaceae</taxon>
        <taxon>Arthrobacter</taxon>
    </lineage>
</organism>
<evidence type="ECO:0000256" key="1">
    <source>
        <dbReference type="SAM" id="Phobius"/>
    </source>
</evidence>
<keyword evidence="1" id="KW-0472">Membrane</keyword>
<feature type="transmembrane region" description="Helical" evidence="1">
    <location>
        <begin position="20"/>
        <end position="40"/>
    </location>
</feature>
<name>A0ABV4UNP1_9MICC</name>
<dbReference type="Proteomes" id="UP001575652">
    <property type="component" value="Unassembled WGS sequence"/>
</dbReference>
<evidence type="ECO:0000313" key="3">
    <source>
        <dbReference type="Proteomes" id="UP001575652"/>
    </source>
</evidence>
<comment type="caution">
    <text evidence="2">The sequence shown here is derived from an EMBL/GenBank/DDBJ whole genome shotgun (WGS) entry which is preliminary data.</text>
</comment>
<gene>
    <name evidence="2" type="ORF">ACETWP_11725</name>
</gene>